<dbReference type="KEGG" id="vg:54981535"/>
<dbReference type="Proteomes" id="UP000221247">
    <property type="component" value="Segment"/>
</dbReference>
<dbReference type="RefSeq" id="YP_009791354.1">
    <property type="nucleotide sequence ID" value="NC_047838.1"/>
</dbReference>
<dbReference type="EMBL" id="MF351863">
    <property type="protein sequence ID" value="ASR76241.1"/>
    <property type="molecule type" value="Genomic_DNA"/>
</dbReference>
<accession>A0A222YW12</accession>
<dbReference type="GeneID" id="54981535"/>
<gene>
    <name evidence="1" type="primary">205</name>
    <name evidence="1" type="ORF">PBI_BELLAMY_205</name>
</gene>
<proteinExistence type="predicted"/>
<evidence type="ECO:0008006" key="3">
    <source>
        <dbReference type="Google" id="ProtNLM"/>
    </source>
</evidence>
<protein>
    <recommendedName>
        <fullName evidence="3">Carbohydrate kinase PfkB domain-containing protein</fullName>
    </recommendedName>
</protein>
<name>A0A222YW12_9CAUD</name>
<reference evidence="1 2" key="1">
    <citation type="submission" date="2017-06" db="EMBL/GenBank/DDBJ databases">
        <authorList>
            <person name="Kim H.J."/>
            <person name="Triplett B.A."/>
        </authorList>
    </citation>
    <scope>NUCLEOTIDE SEQUENCE [LARGE SCALE GENOMIC DNA]</scope>
</reference>
<organism evidence="1 2">
    <name type="scientific">Synechococcus phage Bellamy</name>
    <dbReference type="NCBI Taxonomy" id="2023996"/>
    <lineage>
        <taxon>Viruses</taxon>
        <taxon>Duplodnaviria</taxon>
        <taxon>Heunggongvirae</taxon>
        <taxon>Uroviricota</taxon>
        <taxon>Caudoviricetes</taxon>
        <taxon>Pantevenvirales</taxon>
        <taxon>Kyanoviridae</taxon>
        <taxon>Bellamyvirus</taxon>
        <taxon>Bellamyvirus bellamy</taxon>
    </lineage>
</organism>
<dbReference type="InterPro" id="IPR029056">
    <property type="entry name" value="Ribokinase-like"/>
</dbReference>
<dbReference type="Gene3D" id="3.40.1190.20">
    <property type="match status" value="1"/>
</dbReference>
<evidence type="ECO:0000313" key="2">
    <source>
        <dbReference type="Proteomes" id="UP000221247"/>
    </source>
</evidence>
<evidence type="ECO:0000313" key="1">
    <source>
        <dbReference type="EMBL" id="ASR76241.1"/>
    </source>
</evidence>
<dbReference type="SUPFAM" id="SSF53613">
    <property type="entry name" value="Ribokinase-like"/>
    <property type="match status" value="1"/>
</dbReference>
<sequence>MKDISLYGHLTIDTIVDGVKERKTLGSMANVWKALLELDATLDIGLSPIDVGQALIYIDKPAAQRYSKVQLSLVEHQAKIYSSKIHHLIYLNELTRTDFIPALDGIITADICPGRSVNKELLKHVDYLFISDEDIDGDLSDYTEVTRGWVILHSASGSVVSNGEKEFFYKLPEDLMLRDVNVLGAGDTFASCFLHKLLQNEGDIHNWIEFAHLKTTEIIRNSI</sequence>
<keyword evidence="2" id="KW-1185">Reference proteome</keyword>